<evidence type="ECO:0000313" key="3">
    <source>
        <dbReference type="Proteomes" id="UP000027920"/>
    </source>
</evidence>
<feature type="compositionally biased region" description="Basic and acidic residues" evidence="1">
    <location>
        <begin position="159"/>
        <end position="170"/>
    </location>
</feature>
<evidence type="ECO:0000256" key="1">
    <source>
        <dbReference type="SAM" id="MobiDB-lite"/>
    </source>
</evidence>
<dbReference type="STRING" id="1182545.A0A072PJJ6"/>
<accession>A0A072PJJ6</accession>
<protein>
    <recommendedName>
        <fullName evidence="4">Cylicin I</fullName>
    </recommendedName>
</protein>
<dbReference type="AlphaFoldDB" id="A0A072PJJ6"/>
<proteinExistence type="predicted"/>
<comment type="caution">
    <text evidence="2">The sequence shown here is derived from an EMBL/GenBank/DDBJ whole genome shotgun (WGS) entry which is preliminary data.</text>
</comment>
<reference evidence="2 3" key="1">
    <citation type="submission" date="2013-03" db="EMBL/GenBank/DDBJ databases">
        <title>The Genome Sequence of Exophiala aquamarina CBS 119918.</title>
        <authorList>
            <consortium name="The Broad Institute Genomics Platform"/>
            <person name="Cuomo C."/>
            <person name="de Hoog S."/>
            <person name="Gorbushina A."/>
            <person name="Walker B."/>
            <person name="Young S.K."/>
            <person name="Zeng Q."/>
            <person name="Gargeya S."/>
            <person name="Fitzgerald M."/>
            <person name="Haas B."/>
            <person name="Abouelleil A."/>
            <person name="Allen A.W."/>
            <person name="Alvarado L."/>
            <person name="Arachchi H.M."/>
            <person name="Berlin A.M."/>
            <person name="Chapman S.B."/>
            <person name="Gainer-Dewar J."/>
            <person name="Goldberg J."/>
            <person name="Griggs A."/>
            <person name="Gujja S."/>
            <person name="Hansen M."/>
            <person name="Howarth C."/>
            <person name="Imamovic A."/>
            <person name="Ireland A."/>
            <person name="Larimer J."/>
            <person name="McCowan C."/>
            <person name="Murphy C."/>
            <person name="Pearson M."/>
            <person name="Poon T.W."/>
            <person name="Priest M."/>
            <person name="Roberts A."/>
            <person name="Saif S."/>
            <person name="Shea T."/>
            <person name="Sisk P."/>
            <person name="Sykes S."/>
            <person name="Wortman J."/>
            <person name="Nusbaum C."/>
            <person name="Birren B."/>
        </authorList>
    </citation>
    <scope>NUCLEOTIDE SEQUENCE [LARGE SCALE GENOMIC DNA]</scope>
    <source>
        <strain evidence="2 3">CBS 119918</strain>
    </source>
</reference>
<gene>
    <name evidence="2" type="ORF">A1O9_08440</name>
</gene>
<evidence type="ECO:0008006" key="4">
    <source>
        <dbReference type="Google" id="ProtNLM"/>
    </source>
</evidence>
<name>A0A072PJJ6_9EURO</name>
<dbReference type="OrthoDB" id="4590707at2759"/>
<dbReference type="HOGENOM" id="CLU_075332_1_0_1"/>
<feature type="compositionally biased region" description="Acidic residues" evidence="1">
    <location>
        <begin position="89"/>
        <end position="104"/>
    </location>
</feature>
<organism evidence="2 3">
    <name type="scientific">Exophiala aquamarina CBS 119918</name>
    <dbReference type="NCBI Taxonomy" id="1182545"/>
    <lineage>
        <taxon>Eukaryota</taxon>
        <taxon>Fungi</taxon>
        <taxon>Dikarya</taxon>
        <taxon>Ascomycota</taxon>
        <taxon>Pezizomycotina</taxon>
        <taxon>Eurotiomycetes</taxon>
        <taxon>Chaetothyriomycetidae</taxon>
        <taxon>Chaetothyriales</taxon>
        <taxon>Herpotrichiellaceae</taxon>
        <taxon>Exophiala</taxon>
    </lineage>
</organism>
<sequence>MALPRSSALRSTIRSFTIKRAGTQARINLRSIARRTYASGHEAKKGSDIPWLIGSVAATVPAAVWLWQQGPEPSAHGHGHESHGKEEEAPQEEPEDKPEEEESKGDESSDDSKAESDDDGKSETSGEGDSAGSAKKDAKVSEKKGDKDAASDTTGAKHPVLDEKTKKGEGVADTAKIHGTVDSARPVGGKKEGSDKDQSEEDGDSDSDKKED</sequence>
<evidence type="ECO:0000313" key="2">
    <source>
        <dbReference type="EMBL" id="KEF55690.1"/>
    </source>
</evidence>
<dbReference type="RefSeq" id="XP_013258280.1">
    <property type="nucleotide sequence ID" value="XM_013402826.1"/>
</dbReference>
<feature type="compositionally biased region" description="Basic and acidic residues" evidence="1">
    <location>
        <begin position="78"/>
        <end position="88"/>
    </location>
</feature>
<keyword evidence="3" id="KW-1185">Reference proteome</keyword>
<feature type="region of interest" description="Disordered" evidence="1">
    <location>
        <begin position="69"/>
        <end position="212"/>
    </location>
</feature>
<dbReference type="EMBL" id="AMGV01000007">
    <property type="protein sequence ID" value="KEF55690.1"/>
    <property type="molecule type" value="Genomic_DNA"/>
</dbReference>
<dbReference type="Proteomes" id="UP000027920">
    <property type="component" value="Unassembled WGS sequence"/>
</dbReference>
<dbReference type="VEuPathDB" id="FungiDB:A1O9_08440"/>
<feature type="compositionally biased region" description="Basic and acidic residues" evidence="1">
    <location>
        <begin position="134"/>
        <end position="150"/>
    </location>
</feature>
<dbReference type="GeneID" id="25283353"/>
<feature type="compositionally biased region" description="Basic and acidic residues" evidence="1">
    <location>
        <begin position="105"/>
        <end position="124"/>
    </location>
</feature>